<evidence type="ECO:0000256" key="1">
    <source>
        <dbReference type="ARBA" id="ARBA00022729"/>
    </source>
</evidence>
<dbReference type="EMBL" id="GECZ01029529">
    <property type="protein sequence ID" value="JAS40240.1"/>
    <property type="molecule type" value="Transcribed_RNA"/>
</dbReference>
<dbReference type="InterPro" id="IPR003598">
    <property type="entry name" value="Ig_sub2"/>
</dbReference>
<name>A0A1B6EQP3_9HEMI</name>
<gene>
    <name evidence="7" type="ORF">g.8281</name>
</gene>
<dbReference type="GO" id="GO:0005886">
    <property type="term" value="C:plasma membrane"/>
    <property type="evidence" value="ECO:0007669"/>
    <property type="project" value="TreeGrafter"/>
</dbReference>
<proteinExistence type="predicted"/>
<evidence type="ECO:0000259" key="5">
    <source>
        <dbReference type="PROSITE" id="PS50835"/>
    </source>
</evidence>
<evidence type="ECO:0000256" key="3">
    <source>
        <dbReference type="ARBA" id="ARBA00023319"/>
    </source>
</evidence>
<feature type="domain" description="Fibronectin type-III" evidence="6">
    <location>
        <begin position="354"/>
        <end position="378"/>
    </location>
</feature>
<dbReference type="PROSITE" id="PS50835">
    <property type="entry name" value="IG_LIKE"/>
    <property type="match status" value="3"/>
</dbReference>
<evidence type="ECO:0000256" key="4">
    <source>
        <dbReference type="SAM" id="MobiDB-lite"/>
    </source>
</evidence>
<feature type="compositionally biased region" description="Basic residues" evidence="4">
    <location>
        <begin position="336"/>
        <end position="347"/>
    </location>
</feature>
<organism evidence="7">
    <name type="scientific">Cuerna arida</name>
    <dbReference type="NCBI Taxonomy" id="1464854"/>
    <lineage>
        <taxon>Eukaryota</taxon>
        <taxon>Metazoa</taxon>
        <taxon>Ecdysozoa</taxon>
        <taxon>Arthropoda</taxon>
        <taxon>Hexapoda</taxon>
        <taxon>Insecta</taxon>
        <taxon>Pterygota</taxon>
        <taxon>Neoptera</taxon>
        <taxon>Paraneoptera</taxon>
        <taxon>Hemiptera</taxon>
        <taxon>Auchenorrhyncha</taxon>
        <taxon>Membracoidea</taxon>
        <taxon>Cicadellidae</taxon>
        <taxon>Cicadellinae</taxon>
        <taxon>Proconiini</taxon>
        <taxon>Cuerna</taxon>
    </lineage>
</organism>
<feature type="non-terminal residue" evidence="7">
    <location>
        <position position="1"/>
    </location>
</feature>
<dbReference type="Pfam" id="PF13895">
    <property type="entry name" value="Ig_2"/>
    <property type="match status" value="1"/>
</dbReference>
<evidence type="ECO:0000259" key="6">
    <source>
        <dbReference type="PROSITE" id="PS50853"/>
    </source>
</evidence>
<dbReference type="Gene3D" id="2.60.40.10">
    <property type="entry name" value="Immunoglobulins"/>
    <property type="match status" value="3"/>
</dbReference>
<sequence length="378" mass="42701">FGDSVIVSVPGRLTLAEIGLFPPTENATYTITKGNTVTLQCPSPQSQPTASIEYFKNSQLVNSSQILPTGSLLLNNVSEYHQGNYTCLAKNYLMNVDPIASQFHIAINVVEPDSRYEPPKFLNFPPNNYTITAEKTLFMECAAYGSPPPTVKWSKLHKQLPLDRIEQLPGGLRIFNTTKNDQGVYICEISNGKESTKLAHHISVIFYEHPVVRIKNLPNNTVKEGEKNEFECIVERGIPEPQITWFLNGQNVIYDAAIEAISNRIYFNPVEKSHAGILQCFATNLLGSSTDLLFLRVYPKQIHHSHNKSKSFQDLSNSVFDDLNYGSKIHGNNNNRNKKRKHQKNKFRNNNMIPPSKPKITRLSDESVMVRWNVPENS</sequence>
<dbReference type="GO" id="GO:0008046">
    <property type="term" value="F:axon guidance receptor activity"/>
    <property type="evidence" value="ECO:0007669"/>
    <property type="project" value="TreeGrafter"/>
</dbReference>
<dbReference type="InterPro" id="IPR013783">
    <property type="entry name" value="Ig-like_fold"/>
</dbReference>
<evidence type="ECO:0000313" key="7">
    <source>
        <dbReference type="EMBL" id="JAS40240.1"/>
    </source>
</evidence>
<dbReference type="PANTHER" id="PTHR45080">
    <property type="entry name" value="CONTACTIN 5"/>
    <property type="match status" value="1"/>
</dbReference>
<dbReference type="GO" id="GO:0007156">
    <property type="term" value="P:homophilic cell adhesion via plasma membrane adhesion molecules"/>
    <property type="evidence" value="ECO:0007669"/>
    <property type="project" value="TreeGrafter"/>
</dbReference>
<accession>A0A1B6EQP3</accession>
<dbReference type="GO" id="GO:0050808">
    <property type="term" value="P:synapse organization"/>
    <property type="evidence" value="ECO:0007669"/>
    <property type="project" value="TreeGrafter"/>
</dbReference>
<dbReference type="AlphaFoldDB" id="A0A1B6EQP3"/>
<dbReference type="Pfam" id="PF13927">
    <property type="entry name" value="Ig_3"/>
    <property type="match status" value="2"/>
</dbReference>
<keyword evidence="1" id="KW-0732">Signal</keyword>
<evidence type="ECO:0008006" key="8">
    <source>
        <dbReference type="Google" id="ProtNLM"/>
    </source>
</evidence>
<dbReference type="SMART" id="SM00408">
    <property type="entry name" value="IGc2"/>
    <property type="match status" value="3"/>
</dbReference>
<reference evidence="7" key="1">
    <citation type="submission" date="2015-11" db="EMBL/GenBank/DDBJ databases">
        <title>De novo transcriptome assembly of four potential Pierce s Disease insect vectors from Arizona vineyards.</title>
        <authorList>
            <person name="Tassone E.E."/>
        </authorList>
    </citation>
    <scope>NUCLEOTIDE SEQUENCE</scope>
</reference>
<dbReference type="InterPro" id="IPR036179">
    <property type="entry name" value="Ig-like_dom_sf"/>
</dbReference>
<dbReference type="PANTHER" id="PTHR45080:SF8">
    <property type="entry name" value="IG-LIKE DOMAIN-CONTAINING PROTEIN"/>
    <property type="match status" value="1"/>
</dbReference>
<dbReference type="GO" id="GO:0030424">
    <property type="term" value="C:axon"/>
    <property type="evidence" value="ECO:0007669"/>
    <property type="project" value="TreeGrafter"/>
</dbReference>
<dbReference type="InterPro" id="IPR003599">
    <property type="entry name" value="Ig_sub"/>
</dbReference>
<keyword evidence="2" id="KW-1015">Disulfide bond</keyword>
<dbReference type="SUPFAM" id="SSF48726">
    <property type="entry name" value="Immunoglobulin"/>
    <property type="match status" value="3"/>
</dbReference>
<dbReference type="SMART" id="SM00409">
    <property type="entry name" value="IG"/>
    <property type="match status" value="3"/>
</dbReference>
<feature type="region of interest" description="Disordered" evidence="4">
    <location>
        <begin position="326"/>
        <end position="359"/>
    </location>
</feature>
<keyword evidence="3" id="KW-0393">Immunoglobulin domain</keyword>
<feature type="domain" description="Ig-like" evidence="5">
    <location>
        <begin position="119"/>
        <end position="203"/>
    </location>
</feature>
<feature type="domain" description="Ig-like" evidence="5">
    <location>
        <begin position="22"/>
        <end position="106"/>
    </location>
</feature>
<feature type="domain" description="Ig-like" evidence="5">
    <location>
        <begin position="210"/>
        <end position="284"/>
    </location>
</feature>
<dbReference type="InterPro" id="IPR003961">
    <property type="entry name" value="FN3_dom"/>
</dbReference>
<feature type="non-terminal residue" evidence="7">
    <location>
        <position position="378"/>
    </location>
</feature>
<dbReference type="InterPro" id="IPR007110">
    <property type="entry name" value="Ig-like_dom"/>
</dbReference>
<dbReference type="InterPro" id="IPR050958">
    <property type="entry name" value="Cell_Adh-Cytoskel_Orgn"/>
</dbReference>
<dbReference type="GO" id="GO:0043025">
    <property type="term" value="C:neuronal cell body"/>
    <property type="evidence" value="ECO:0007669"/>
    <property type="project" value="TreeGrafter"/>
</dbReference>
<protein>
    <recommendedName>
        <fullName evidence="8">Ig-like domain-containing protein</fullName>
    </recommendedName>
</protein>
<dbReference type="PROSITE" id="PS50853">
    <property type="entry name" value="FN3"/>
    <property type="match status" value="1"/>
</dbReference>
<evidence type="ECO:0000256" key="2">
    <source>
        <dbReference type="ARBA" id="ARBA00023157"/>
    </source>
</evidence>